<evidence type="ECO:0000313" key="1">
    <source>
        <dbReference type="EMBL" id="CAG8801388.1"/>
    </source>
</evidence>
<dbReference type="Proteomes" id="UP000789396">
    <property type="component" value="Unassembled WGS sequence"/>
</dbReference>
<comment type="caution">
    <text evidence="1">The sequence shown here is derived from an EMBL/GenBank/DDBJ whole genome shotgun (WGS) entry which is preliminary data.</text>
</comment>
<dbReference type="EMBL" id="CAJVPZ010072313">
    <property type="protein sequence ID" value="CAG8801388.1"/>
    <property type="molecule type" value="Genomic_DNA"/>
</dbReference>
<sequence length="43" mass="4806">LLNNNNLWAPYASYTNDKAAHGFIEAIGCVIEQSTFKELYASK</sequence>
<dbReference type="AlphaFoldDB" id="A0A9N9JWW0"/>
<accession>A0A9N9JWW0</accession>
<gene>
    <name evidence="1" type="ORF">RFULGI_LOCUS17768</name>
</gene>
<organism evidence="1 2">
    <name type="scientific">Racocetra fulgida</name>
    <dbReference type="NCBI Taxonomy" id="60492"/>
    <lineage>
        <taxon>Eukaryota</taxon>
        <taxon>Fungi</taxon>
        <taxon>Fungi incertae sedis</taxon>
        <taxon>Mucoromycota</taxon>
        <taxon>Glomeromycotina</taxon>
        <taxon>Glomeromycetes</taxon>
        <taxon>Diversisporales</taxon>
        <taxon>Gigasporaceae</taxon>
        <taxon>Racocetra</taxon>
    </lineage>
</organism>
<feature type="non-terminal residue" evidence="1">
    <location>
        <position position="43"/>
    </location>
</feature>
<name>A0A9N9JWW0_9GLOM</name>
<proteinExistence type="predicted"/>
<feature type="non-terminal residue" evidence="1">
    <location>
        <position position="1"/>
    </location>
</feature>
<protein>
    <submittedName>
        <fullName evidence="1">1171_t:CDS:1</fullName>
    </submittedName>
</protein>
<reference evidence="1" key="1">
    <citation type="submission" date="2021-06" db="EMBL/GenBank/DDBJ databases">
        <authorList>
            <person name="Kallberg Y."/>
            <person name="Tangrot J."/>
            <person name="Rosling A."/>
        </authorList>
    </citation>
    <scope>NUCLEOTIDE SEQUENCE</scope>
    <source>
        <strain evidence="1">IN212</strain>
    </source>
</reference>
<evidence type="ECO:0000313" key="2">
    <source>
        <dbReference type="Proteomes" id="UP000789396"/>
    </source>
</evidence>
<keyword evidence="2" id="KW-1185">Reference proteome</keyword>